<dbReference type="Proteomes" id="UP001287356">
    <property type="component" value="Unassembled WGS sequence"/>
</dbReference>
<sequence length="406" mass="45460">MVRPIQEPVAFEQQQQQTPQRTSEASDSDGVVDEKHNALLPPTAAATQKKRKNGGGLDLDQADKASLSNRLKTFRKSFKYLYNLTPQQVDDFMASYVIYNLDWADEAQMVAELGPNYREKVGECLKSYYSIMNHLCALGDVEKMYIPPFMDKNASVIENQLLYEKAIAREIGLDTPGLRVLDIGCGRGRVAAHMATATGALVTGLNIDPNQVAQAREFNVERSLRNEFIVRDFNDLPLPFADASFDAFYQIQALSLCKDLGGLFREIHRVVRPGAKISLLDWASLPAYDASNPEHLALMRRVKPLIGAVGTPTPRSLEKALEDAGFVVLRSENASQGDLQTPLIERVDVYFRAMRHIILGLVKLRCLPAHFKTLINRLCLDGEAFVKMDTMRLITTSYWIVAEKPQ</sequence>
<reference evidence="4" key="1">
    <citation type="journal article" date="2023" name="Mol. Phylogenet. Evol.">
        <title>Genome-scale phylogeny and comparative genomics of the fungal order Sordariales.</title>
        <authorList>
            <person name="Hensen N."/>
            <person name="Bonometti L."/>
            <person name="Westerberg I."/>
            <person name="Brannstrom I.O."/>
            <person name="Guillou S."/>
            <person name="Cros-Aarteil S."/>
            <person name="Calhoun S."/>
            <person name="Haridas S."/>
            <person name="Kuo A."/>
            <person name="Mondo S."/>
            <person name="Pangilinan J."/>
            <person name="Riley R."/>
            <person name="LaButti K."/>
            <person name="Andreopoulos B."/>
            <person name="Lipzen A."/>
            <person name="Chen C."/>
            <person name="Yan M."/>
            <person name="Daum C."/>
            <person name="Ng V."/>
            <person name="Clum A."/>
            <person name="Steindorff A."/>
            <person name="Ohm R.A."/>
            <person name="Martin F."/>
            <person name="Silar P."/>
            <person name="Natvig D.O."/>
            <person name="Lalanne C."/>
            <person name="Gautier V."/>
            <person name="Ament-Velasquez S.L."/>
            <person name="Kruys A."/>
            <person name="Hutchinson M.I."/>
            <person name="Powell A.J."/>
            <person name="Barry K."/>
            <person name="Miller A.N."/>
            <person name="Grigoriev I.V."/>
            <person name="Debuchy R."/>
            <person name="Gladieux P."/>
            <person name="Hiltunen Thoren M."/>
            <person name="Johannesson H."/>
        </authorList>
    </citation>
    <scope>NUCLEOTIDE SEQUENCE</scope>
    <source>
        <strain evidence="4">CBS 958.72</strain>
    </source>
</reference>
<proteinExistence type="predicted"/>
<dbReference type="PANTHER" id="PTHR44068:SF4">
    <property type="entry name" value="S-ADENOSYL-METHIONINE-STEROL-C-METHYLTRANSFERAS (AFU_ORTHOLOGUE AFUA_4G09190)"/>
    <property type="match status" value="1"/>
</dbReference>
<feature type="domain" description="Methyltransferase type 11" evidence="3">
    <location>
        <begin position="181"/>
        <end position="277"/>
    </location>
</feature>
<dbReference type="EMBL" id="JAULSN010000001">
    <property type="protein sequence ID" value="KAK3382809.1"/>
    <property type="molecule type" value="Genomic_DNA"/>
</dbReference>
<dbReference type="Pfam" id="PF08241">
    <property type="entry name" value="Methyltransf_11"/>
    <property type="match status" value="1"/>
</dbReference>
<keyword evidence="5" id="KW-1185">Reference proteome</keyword>
<reference evidence="4" key="2">
    <citation type="submission" date="2023-06" db="EMBL/GenBank/DDBJ databases">
        <authorList>
            <consortium name="Lawrence Berkeley National Laboratory"/>
            <person name="Haridas S."/>
            <person name="Hensen N."/>
            <person name="Bonometti L."/>
            <person name="Westerberg I."/>
            <person name="Brannstrom I.O."/>
            <person name="Guillou S."/>
            <person name="Cros-Aarteil S."/>
            <person name="Calhoun S."/>
            <person name="Kuo A."/>
            <person name="Mondo S."/>
            <person name="Pangilinan J."/>
            <person name="Riley R."/>
            <person name="Labutti K."/>
            <person name="Andreopoulos B."/>
            <person name="Lipzen A."/>
            <person name="Chen C."/>
            <person name="Yanf M."/>
            <person name="Daum C."/>
            <person name="Ng V."/>
            <person name="Clum A."/>
            <person name="Steindorff A."/>
            <person name="Ohm R."/>
            <person name="Martin F."/>
            <person name="Silar P."/>
            <person name="Natvig D."/>
            <person name="Lalanne C."/>
            <person name="Gautier V."/>
            <person name="Ament-Velasquez S.L."/>
            <person name="Kruys A."/>
            <person name="Hutchinson M.I."/>
            <person name="Powell A.J."/>
            <person name="Barry K."/>
            <person name="Miller A.N."/>
            <person name="Grigoriev I.V."/>
            <person name="Debuchy R."/>
            <person name="Gladieux P."/>
            <person name="Thoren M.H."/>
            <person name="Johannesson H."/>
        </authorList>
    </citation>
    <scope>NUCLEOTIDE SEQUENCE</scope>
    <source>
        <strain evidence="4">CBS 958.72</strain>
    </source>
</reference>
<keyword evidence="1" id="KW-0808">Transferase</keyword>
<dbReference type="PANTHER" id="PTHR44068">
    <property type="entry name" value="ZGC:194242"/>
    <property type="match status" value="1"/>
</dbReference>
<gene>
    <name evidence="4" type="ORF">B0T24DRAFT_645376</name>
</gene>
<dbReference type="GO" id="GO:0003838">
    <property type="term" value="F:sterol 24-C-methyltransferase activity"/>
    <property type="evidence" value="ECO:0007669"/>
    <property type="project" value="TreeGrafter"/>
</dbReference>
<dbReference type="SUPFAM" id="SSF53335">
    <property type="entry name" value="S-adenosyl-L-methionine-dependent methyltransferases"/>
    <property type="match status" value="1"/>
</dbReference>
<evidence type="ECO:0000256" key="2">
    <source>
        <dbReference type="SAM" id="MobiDB-lite"/>
    </source>
</evidence>
<evidence type="ECO:0000256" key="1">
    <source>
        <dbReference type="ARBA" id="ARBA00022679"/>
    </source>
</evidence>
<dbReference type="CDD" id="cd02440">
    <property type="entry name" value="AdoMet_MTases"/>
    <property type="match status" value="1"/>
</dbReference>
<evidence type="ECO:0000313" key="5">
    <source>
        <dbReference type="Proteomes" id="UP001287356"/>
    </source>
</evidence>
<dbReference type="GO" id="GO:0032259">
    <property type="term" value="P:methylation"/>
    <property type="evidence" value="ECO:0007669"/>
    <property type="project" value="UniProtKB-KW"/>
</dbReference>
<accession>A0AAE0TX50</accession>
<organism evidence="4 5">
    <name type="scientific">Lasiosphaeria ovina</name>
    <dbReference type="NCBI Taxonomy" id="92902"/>
    <lineage>
        <taxon>Eukaryota</taxon>
        <taxon>Fungi</taxon>
        <taxon>Dikarya</taxon>
        <taxon>Ascomycota</taxon>
        <taxon>Pezizomycotina</taxon>
        <taxon>Sordariomycetes</taxon>
        <taxon>Sordariomycetidae</taxon>
        <taxon>Sordariales</taxon>
        <taxon>Lasiosphaeriaceae</taxon>
        <taxon>Lasiosphaeria</taxon>
    </lineage>
</organism>
<comment type="caution">
    <text evidence="4">The sequence shown here is derived from an EMBL/GenBank/DDBJ whole genome shotgun (WGS) entry which is preliminary data.</text>
</comment>
<evidence type="ECO:0000313" key="4">
    <source>
        <dbReference type="EMBL" id="KAK3382809.1"/>
    </source>
</evidence>
<name>A0AAE0TX50_9PEZI</name>
<dbReference type="GO" id="GO:0006696">
    <property type="term" value="P:ergosterol biosynthetic process"/>
    <property type="evidence" value="ECO:0007669"/>
    <property type="project" value="TreeGrafter"/>
</dbReference>
<dbReference type="InterPro" id="IPR029063">
    <property type="entry name" value="SAM-dependent_MTases_sf"/>
</dbReference>
<keyword evidence="4" id="KW-0489">Methyltransferase</keyword>
<dbReference type="Gene3D" id="3.40.50.150">
    <property type="entry name" value="Vaccinia Virus protein VP39"/>
    <property type="match status" value="1"/>
</dbReference>
<dbReference type="GO" id="GO:0005783">
    <property type="term" value="C:endoplasmic reticulum"/>
    <property type="evidence" value="ECO:0007669"/>
    <property type="project" value="TreeGrafter"/>
</dbReference>
<evidence type="ECO:0000259" key="3">
    <source>
        <dbReference type="Pfam" id="PF08241"/>
    </source>
</evidence>
<dbReference type="InterPro" id="IPR050447">
    <property type="entry name" value="Erg6_SMT_methyltransf"/>
</dbReference>
<protein>
    <submittedName>
        <fullName evidence="4">S-adenosyl-L-methionine-dependent methyltransferase</fullName>
    </submittedName>
</protein>
<dbReference type="InterPro" id="IPR013216">
    <property type="entry name" value="Methyltransf_11"/>
</dbReference>
<feature type="region of interest" description="Disordered" evidence="2">
    <location>
        <begin position="1"/>
        <end position="61"/>
    </location>
</feature>
<dbReference type="AlphaFoldDB" id="A0AAE0TX50"/>